<dbReference type="Pfam" id="PF00496">
    <property type="entry name" value="SBP_bac_5"/>
    <property type="match status" value="1"/>
</dbReference>
<feature type="region of interest" description="Disordered" evidence="4">
    <location>
        <begin position="28"/>
        <end position="55"/>
    </location>
</feature>
<evidence type="ECO:0000259" key="6">
    <source>
        <dbReference type="Pfam" id="PF00496"/>
    </source>
</evidence>
<protein>
    <submittedName>
        <fullName evidence="7">ABC transporter substrate-binding protein</fullName>
    </submittedName>
</protein>
<keyword evidence="3 5" id="KW-0732">Signal</keyword>
<feature type="chain" id="PRO_5038408598" evidence="5">
    <location>
        <begin position="29"/>
        <end position="528"/>
    </location>
</feature>
<organism evidence="7 8">
    <name type="scientific">Candidatus Copromonas faecavium</name>
    <name type="common">nom. illeg.</name>
    <dbReference type="NCBI Taxonomy" id="2840740"/>
    <lineage>
        <taxon>Bacteria</taxon>
        <taxon>Bacillati</taxon>
        <taxon>Bacillota</taxon>
        <taxon>Clostridia</taxon>
        <taxon>Lachnospirales</taxon>
        <taxon>Lachnospiraceae</taxon>
        <taxon>Candidatus Copromonas (nom. illeg.)</taxon>
    </lineage>
</organism>
<accession>A0A9D1A2Z6</accession>
<reference evidence="7" key="1">
    <citation type="submission" date="2020-10" db="EMBL/GenBank/DDBJ databases">
        <authorList>
            <person name="Gilroy R."/>
        </authorList>
    </citation>
    <scope>NUCLEOTIDE SEQUENCE</scope>
    <source>
        <strain evidence="7">CHK180-2868</strain>
    </source>
</reference>
<dbReference type="PANTHER" id="PTHR30290">
    <property type="entry name" value="PERIPLASMIC BINDING COMPONENT OF ABC TRANSPORTER"/>
    <property type="match status" value="1"/>
</dbReference>
<evidence type="ECO:0000313" key="7">
    <source>
        <dbReference type="EMBL" id="HIR04751.1"/>
    </source>
</evidence>
<proteinExistence type="inferred from homology"/>
<reference evidence="7" key="2">
    <citation type="journal article" date="2021" name="PeerJ">
        <title>Extensive microbial diversity within the chicken gut microbiome revealed by metagenomics and culture.</title>
        <authorList>
            <person name="Gilroy R."/>
            <person name="Ravi A."/>
            <person name="Getino M."/>
            <person name="Pursley I."/>
            <person name="Horton D.L."/>
            <person name="Alikhan N.F."/>
            <person name="Baker D."/>
            <person name="Gharbi K."/>
            <person name="Hall N."/>
            <person name="Watson M."/>
            <person name="Adriaenssens E.M."/>
            <person name="Foster-Nyarko E."/>
            <person name="Jarju S."/>
            <person name="Secka A."/>
            <person name="Antonio M."/>
            <person name="Oren A."/>
            <person name="Chaudhuri R.R."/>
            <person name="La Ragione R."/>
            <person name="Hildebrand F."/>
            <person name="Pallen M.J."/>
        </authorList>
    </citation>
    <scope>NUCLEOTIDE SEQUENCE</scope>
    <source>
        <strain evidence="7">CHK180-2868</strain>
    </source>
</reference>
<dbReference type="GO" id="GO:0015833">
    <property type="term" value="P:peptide transport"/>
    <property type="evidence" value="ECO:0007669"/>
    <property type="project" value="TreeGrafter"/>
</dbReference>
<dbReference type="InterPro" id="IPR030678">
    <property type="entry name" value="Peptide/Ni-bd"/>
</dbReference>
<dbReference type="GO" id="GO:1904680">
    <property type="term" value="F:peptide transmembrane transporter activity"/>
    <property type="evidence" value="ECO:0007669"/>
    <property type="project" value="TreeGrafter"/>
</dbReference>
<dbReference type="GO" id="GO:0042597">
    <property type="term" value="C:periplasmic space"/>
    <property type="evidence" value="ECO:0007669"/>
    <property type="project" value="UniProtKB-ARBA"/>
</dbReference>
<dbReference type="PANTHER" id="PTHR30290:SF9">
    <property type="entry name" value="OLIGOPEPTIDE-BINDING PROTEIN APPA"/>
    <property type="match status" value="1"/>
</dbReference>
<dbReference type="Gene3D" id="3.40.190.10">
    <property type="entry name" value="Periplasmic binding protein-like II"/>
    <property type="match status" value="1"/>
</dbReference>
<comment type="caution">
    <text evidence="7">The sequence shown here is derived from an EMBL/GenBank/DDBJ whole genome shotgun (WGS) entry which is preliminary data.</text>
</comment>
<dbReference type="Proteomes" id="UP000824250">
    <property type="component" value="Unassembled WGS sequence"/>
</dbReference>
<feature type="signal peptide" evidence="5">
    <location>
        <begin position="1"/>
        <end position="28"/>
    </location>
</feature>
<feature type="domain" description="Solute-binding protein family 5" evidence="6">
    <location>
        <begin position="100"/>
        <end position="432"/>
    </location>
</feature>
<dbReference type="InterPro" id="IPR000914">
    <property type="entry name" value="SBP_5_dom"/>
</dbReference>
<dbReference type="PIRSF" id="PIRSF002741">
    <property type="entry name" value="MppA"/>
    <property type="match status" value="1"/>
</dbReference>
<dbReference type="PROSITE" id="PS51257">
    <property type="entry name" value="PROKAR_LIPOPROTEIN"/>
    <property type="match status" value="1"/>
</dbReference>
<dbReference type="Gene3D" id="3.10.105.10">
    <property type="entry name" value="Dipeptide-binding Protein, Domain 3"/>
    <property type="match status" value="1"/>
</dbReference>
<feature type="compositionally biased region" description="Low complexity" evidence="4">
    <location>
        <begin position="28"/>
        <end position="45"/>
    </location>
</feature>
<evidence type="ECO:0000256" key="3">
    <source>
        <dbReference type="ARBA" id="ARBA00022729"/>
    </source>
</evidence>
<dbReference type="GO" id="GO:0043190">
    <property type="term" value="C:ATP-binding cassette (ABC) transporter complex"/>
    <property type="evidence" value="ECO:0007669"/>
    <property type="project" value="InterPro"/>
</dbReference>
<evidence type="ECO:0000256" key="4">
    <source>
        <dbReference type="SAM" id="MobiDB-lite"/>
    </source>
</evidence>
<dbReference type="AlphaFoldDB" id="A0A9D1A2Z6"/>
<dbReference type="CDD" id="cd00995">
    <property type="entry name" value="PBP2_NikA_DppA_OppA_like"/>
    <property type="match status" value="1"/>
</dbReference>
<evidence type="ECO:0000256" key="5">
    <source>
        <dbReference type="SAM" id="SignalP"/>
    </source>
</evidence>
<comment type="similarity">
    <text evidence="1">Belongs to the bacterial solute-binding protein 5 family.</text>
</comment>
<keyword evidence="2" id="KW-0813">Transport</keyword>
<evidence type="ECO:0000256" key="1">
    <source>
        <dbReference type="ARBA" id="ARBA00005695"/>
    </source>
</evidence>
<dbReference type="SUPFAM" id="SSF53850">
    <property type="entry name" value="Periplasmic binding protein-like II"/>
    <property type="match status" value="1"/>
</dbReference>
<sequence length="528" mass="57188">MKKKQLRRFAPVLALAFAAGVLSGCAQGAGETSGASAAESSVKAESTQEDGADQSARDTLIIATANEPPSVTTNQHNAIAGNYMNTMTHNGLFRMNEDMEPVPDLVESYENPSDTEWIFHLKQGVLFHNGEEMTARDVKASLELCQQSLEVSQYGASTGTIEVVDDYTVKLTTDGPQAGLLSDLTHHGNFILPADLIESGHDFNAEPIGTGPYKLVTWNRGESLEFEAFDDFFGGAPAIKHITWRIIPEGSSRTMALETGEVDLIVDVETTDMNRIAENDGMTLYSEAGTSHNFMTINNEVAPFDNINFRKALASAIDKDAVVQVALNGDGTPVDSMVPDCFPGTTDEGAPSYDPEQAKAYLEASGLSPEECSFTLICSDDVKLRAGQVIQSSLKENLGIDIQLESMDLATYLDAVMGGDYEAALGGYTSSNLLGYILGLYHSSAINASNLTRTNLPEADALIEQIQTTLDPEENEALIGEFCRLINEDCPFVPLYMKNNTRAYNSDIQGFNCTANGITYYEQFGWAN</sequence>
<name>A0A9D1A2Z6_9FIRM</name>
<gene>
    <name evidence="7" type="ORF">IAB28_02120</name>
</gene>
<evidence type="ECO:0000313" key="8">
    <source>
        <dbReference type="Proteomes" id="UP000824250"/>
    </source>
</evidence>
<dbReference type="EMBL" id="DVGC01000008">
    <property type="protein sequence ID" value="HIR04751.1"/>
    <property type="molecule type" value="Genomic_DNA"/>
</dbReference>
<evidence type="ECO:0000256" key="2">
    <source>
        <dbReference type="ARBA" id="ARBA00022448"/>
    </source>
</evidence>
<dbReference type="InterPro" id="IPR039424">
    <property type="entry name" value="SBP_5"/>
</dbReference>